<proteinExistence type="predicted"/>
<dbReference type="AlphaFoldDB" id="A0AA38LX54"/>
<dbReference type="Pfam" id="PF13911">
    <property type="entry name" value="AhpC-TSA_2"/>
    <property type="match status" value="1"/>
</dbReference>
<keyword evidence="2" id="KW-1185">Reference proteome</keyword>
<dbReference type="PANTHER" id="PTHR28630:SF3">
    <property type="entry name" value="PEROXIREDOXIN-LIKE 2C"/>
    <property type="match status" value="1"/>
</dbReference>
<evidence type="ECO:0000313" key="2">
    <source>
        <dbReference type="Proteomes" id="UP001164286"/>
    </source>
</evidence>
<evidence type="ECO:0000313" key="1">
    <source>
        <dbReference type="EMBL" id="KAI9639567.1"/>
    </source>
</evidence>
<dbReference type="PANTHER" id="PTHR28630">
    <property type="match status" value="1"/>
</dbReference>
<feature type="non-terminal residue" evidence="1">
    <location>
        <position position="1"/>
    </location>
</feature>
<reference evidence="1" key="1">
    <citation type="journal article" date="2022" name="G3 (Bethesda)">
        <title>High quality genome of the basidiomycete yeast Dioszegia hungarica PDD-24b-2 isolated from cloud water.</title>
        <authorList>
            <person name="Jarrige D."/>
            <person name="Haridas S."/>
            <person name="Bleykasten-Grosshans C."/>
            <person name="Joly M."/>
            <person name="Nadalig T."/>
            <person name="Sancelme M."/>
            <person name="Vuilleumier S."/>
            <person name="Grigoriev I.V."/>
            <person name="Amato P."/>
            <person name="Bringel F."/>
        </authorList>
    </citation>
    <scope>NUCLEOTIDE SEQUENCE</scope>
    <source>
        <strain evidence="1">PDD-24b-2</strain>
    </source>
</reference>
<dbReference type="InterPro" id="IPR032801">
    <property type="entry name" value="PXL2A/B/C"/>
</dbReference>
<feature type="non-terminal residue" evidence="1">
    <location>
        <position position="150"/>
    </location>
</feature>
<dbReference type="Proteomes" id="UP001164286">
    <property type="component" value="Unassembled WGS sequence"/>
</dbReference>
<protein>
    <submittedName>
        <fullName evidence="1">Uncharacterized protein</fullName>
    </submittedName>
</protein>
<accession>A0AA38LX54</accession>
<gene>
    <name evidence="1" type="ORF">MKK02DRAFT_14737</name>
</gene>
<comment type="caution">
    <text evidence="1">The sequence shown here is derived from an EMBL/GenBank/DDBJ whole genome shotgun (WGS) entry which is preliminary data.</text>
</comment>
<dbReference type="SUPFAM" id="SSF52833">
    <property type="entry name" value="Thioredoxin-like"/>
    <property type="match status" value="1"/>
</dbReference>
<dbReference type="CDD" id="cd02970">
    <property type="entry name" value="PRX_like2"/>
    <property type="match status" value="1"/>
</dbReference>
<dbReference type="RefSeq" id="XP_052949344.1">
    <property type="nucleotide sequence ID" value="XM_053085548.1"/>
</dbReference>
<dbReference type="EMBL" id="JAKWFO010000001">
    <property type="protein sequence ID" value="KAI9639567.1"/>
    <property type="molecule type" value="Genomic_DNA"/>
</dbReference>
<name>A0AA38LX54_9TREE</name>
<dbReference type="InterPro" id="IPR036249">
    <property type="entry name" value="Thioredoxin-like_sf"/>
</dbReference>
<dbReference type="Gene3D" id="3.40.30.10">
    <property type="entry name" value="Glutaredoxin"/>
    <property type="match status" value="1"/>
</dbReference>
<sequence>EKGMRVRFGDLVRGKKTIVVFIRHWFCPLCAQYIKSVIRDVSPDALEDAGVELIIIGNGSSKMINGYANKYFNSPFKTYTDPTLSLYRVLGLTRQTSDSGPDSERGDYLTETALETTVNTLKRAAKMPLRNPGHFTQLGGEFVFDGTLNV</sequence>
<organism evidence="1 2">
    <name type="scientific">Dioszegia hungarica</name>
    <dbReference type="NCBI Taxonomy" id="4972"/>
    <lineage>
        <taxon>Eukaryota</taxon>
        <taxon>Fungi</taxon>
        <taxon>Dikarya</taxon>
        <taxon>Basidiomycota</taxon>
        <taxon>Agaricomycotina</taxon>
        <taxon>Tremellomycetes</taxon>
        <taxon>Tremellales</taxon>
        <taxon>Bulleribasidiaceae</taxon>
        <taxon>Dioszegia</taxon>
    </lineage>
</organism>
<dbReference type="GeneID" id="77724749"/>